<sequence length="77" mass="9041">MYIILLVAQIYCCIRGSDYFMCVCLYLGFFYDYHRDVTNCILEAGTLIQYILQCLHSIFAAEGVSDSEVIKFRLFRF</sequence>
<evidence type="ECO:0000313" key="1">
    <source>
        <dbReference type="EMBL" id="QBQ73337.1"/>
    </source>
</evidence>
<dbReference type="Proteomes" id="UP000310326">
    <property type="component" value="Segment"/>
</dbReference>
<protein>
    <submittedName>
        <fullName evidence="1">Uncharacterized protein</fullName>
    </submittedName>
</protein>
<dbReference type="EMBL" id="MK605243">
    <property type="protein sequence ID" value="QBQ73337.1"/>
    <property type="molecule type" value="Genomic_DNA"/>
</dbReference>
<proteinExistence type="predicted"/>
<evidence type="ECO:0000313" key="2">
    <source>
        <dbReference type="Proteomes" id="UP000310326"/>
    </source>
</evidence>
<name>A0A482MHA4_9CAUD</name>
<accession>A0A482MHA4</accession>
<organism evidence="1 2">
    <name type="scientific">Nodularia phage vB_NspS-kac65v161</name>
    <dbReference type="NCBI Taxonomy" id="2557580"/>
    <lineage>
        <taxon>Viruses</taxon>
        <taxon>Duplodnaviria</taxon>
        <taxon>Heunggongvirae</taxon>
        <taxon>Uroviricota</taxon>
        <taxon>Caudoviricetes</taxon>
        <taxon>Ravarandavirus</taxon>
        <taxon>Ravarandavirus kac65v151</taxon>
    </lineage>
</organism>
<gene>
    <name evidence="1" type="ORF">kac65v161_gp099</name>
</gene>
<reference evidence="1 2" key="1">
    <citation type="submission" date="2019-03" db="EMBL/GenBank/DDBJ databases">
        <title>Diversity and diversification of Nodularia spumigena cyanophages in the Baltic Sea.</title>
        <authorList>
            <person name="Sulcius S."/>
            <person name="Holmfeldt K."/>
            <person name="Simoliunas E."/>
        </authorList>
    </citation>
    <scope>NUCLEOTIDE SEQUENCE [LARGE SCALE GENOMIC DNA]</scope>
</reference>